<protein>
    <recommendedName>
        <fullName evidence="6">Cell shape-determining protein MreB</fullName>
    </recommendedName>
</protein>
<dbReference type="GO" id="GO:0005524">
    <property type="term" value="F:ATP binding"/>
    <property type="evidence" value="ECO:0007669"/>
    <property type="project" value="UniProtKB-KW"/>
</dbReference>
<evidence type="ECO:0000256" key="3">
    <source>
        <dbReference type="ARBA" id="ARBA00022840"/>
    </source>
</evidence>
<dbReference type="HAMAP" id="MF_02207">
    <property type="entry name" value="MreB"/>
    <property type="match status" value="1"/>
</dbReference>
<dbReference type="GO" id="GO:0005737">
    <property type="term" value="C:cytoplasm"/>
    <property type="evidence" value="ECO:0007669"/>
    <property type="project" value="UniProtKB-SubCell"/>
</dbReference>
<evidence type="ECO:0000256" key="2">
    <source>
        <dbReference type="ARBA" id="ARBA00022741"/>
    </source>
</evidence>
<comment type="subunit">
    <text evidence="6">Forms polymers.</text>
</comment>
<feature type="binding site" evidence="6">
    <location>
        <begin position="220"/>
        <end position="223"/>
    </location>
    <ligand>
        <name>ATP</name>
        <dbReference type="ChEBI" id="CHEBI:30616"/>
    </ligand>
</feature>
<dbReference type="Gene3D" id="3.30.420.40">
    <property type="match status" value="2"/>
</dbReference>
<dbReference type="NCBIfam" id="NF010539">
    <property type="entry name" value="PRK13927.1"/>
    <property type="match status" value="1"/>
</dbReference>
<keyword evidence="1 6" id="KW-0963">Cytoplasm</keyword>
<dbReference type="GO" id="GO:0008360">
    <property type="term" value="P:regulation of cell shape"/>
    <property type="evidence" value="ECO:0007669"/>
    <property type="project" value="UniProtKB-UniRule"/>
</dbReference>
<feature type="binding site" evidence="6">
    <location>
        <begin position="172"/>
        <end position="174"/>
    </location>
    <ligand>
        <name>ATP</name>
        <dbReference type="ChEBI" id="CHEBI:30616"/>
    </ligand>
</feature>
<evidence type="ECO:0000256" key="5">
    <source>
        <dbReference type="ARBA" id="ARBA00023458"/>
    </source>
</evidence>
<comment type="subcellular location">
    <subcellularLocation>
        <location evidence="6">Cytoplasm</location>
    </subcellularLocation>
    <text evidence="6">Membrane-associated.</text>
</comment>
<dbReference type="PRINTS" id="PR01652">
    <property type="entry name" value="SHAPEPROTEIN"/>
</dbReference>
<keyword evidence="8" id="KW-1185">Reference proteome</keyword>
<dbReference type="InterPro" id="IPR004753">
    <property type="entry name" value="MreB"/>
</dbReference>
<name>A0A6I8M7Y4_9FUSO</name>
<evidence type="ECO:0000313" key="8">
    <source>
        <dbReference type="Proteomes" id="UP000419017"/>
    </source>
</evidence>
<dbReference type="PANTHER" id="PTHR42749:SF1">
    <property type="entry name" value="CELL SHAPE-DETERMINING PROTEIN MREB"/>
    <property type="match status" value="1"/>
</dbReference>
<dbReference type="SUPFAM" id="SSF53067">
    <property type="entry name" value="Actin-like ATPase domain"/>
    <property type="match status" value="2"/>
</dbReference>
<dbReference type="CDD" id="cd10225">
    <property type="entry name" value="ASKHA_NBD_MreB-like"/>
    <property type="match status" value="1"/>
</dbReference>
<dbReference type="RefSeq" id="WP_156683517.1">
    <property type="nucleotide sequence ID" value="NZ_CABWIB010000001.1"/>
</dbReference>
<evidence type="ECO:0000256" key="1">
    <source>
        <dbReference type="ARBA" id="ARBA00022490"/>
    </source>
</evidence>
<dbReference type="PANTHER" id="PTHR42749">
    <property type="entry name" value="CELL SHAPE-DETERMINING PROTEIN MREB"/>
    <property type="match status" value="1"/>
</dbReference>
<evidence type="ECO:0000256" key="6">
    <source>
        <dbReference type="HAMAP-Rule" id="MF_02207"/>
    </source>
</evidence>
<reference evidence="7 8" key="1">
    <citation type="submission" date="2019-10" db="EMBL/GenBank/DDBJ databases">
        <authorList>
            <person name="Blom J."/>
        </authorList>
    </citation>
    <scope>NUCLEOTIDE SEQUENCE [LARGE SCALE GENOMIC DNA]</scope>
    <source>
        <strain evidence="7 8">ES3154-GLU</strain>
    </source>
</reference>
<keyword evidence="3 6" id="KW-0067">ATP-binding</keyword>
<dbReference type="Proteomes" id="UP000419017">
    <property type="component" value="Unassembled WGS sequence"/>
</dbReference>
<dbReference type="InterPro" id="IPR043129">
    <property type="entry name" value="ATPase_NBD"/>
</dbReference>
<dbReference type="EMBL" id="CABWIB010000001">
    <property type="protein sequence ID" value="VWL85529.1"/>
    <property type="molecule type" value="Genomic_DNA"/>
</dbReference>
<keyword evidence="2 6" id="KW-0547">Nucleotide-binding</keyword>
<feature type="binding site" evidence="6">
    <location>
        <begin position="29"/>
        <end position="31"/>
    </location>
    <ligand>
        <name>ATP</name>
        <dbReference type="ChEBI" id="CHEBI:30616"/>
    </ligand>
</feature>
<comment type="function">
    <text evidence="6">Forms membrane-associated dynamic filaments that are essential for cell shape determination. Acts by regulating cell wall synthesis and cell elongation, and thus cell shape. A feedback loop between cell geometry and MreB localization may maintain elongated cell shape by targeting cell wall growth to regions of negative cell wall curvature.</text>
</comment>
<comment type="caution">
    <text evidence="6">Lacks conserved residue(s) required for the propagation of feature annotation.</text>
</comment>
<comment type="similarity">
    <text evidence="5 6">Belongs to the FtsA/MreB family.</text>
</comment>
<proteinExistence type="inferred from homology"/>
<keyword evidence="4 6" id="KW-0133">Cell shape</keyword>
<dbReference type="AlphaFoldDB" id="A0A6I8M7Y4"/>
<accession>A0A6I8M7Y4</accession>
<dbReference type="Pfam" id="PF06723">
    <property type="entry name" value="MreB_Mbl"/>
    <property type="match status" value="1"/>
</dbReference>
<dbReference type="GO" id="GO:0000902">
    <property type="term" value="P:cell morphogenesis"/>
    <property type="evidence" value="ECO:0007669"/>
    <property type="project" value="InterPro"/>
</dbReference>
<dbReference type="InterPro" id="IPR056546">
    <property type="entry name" value="MreB_MamK-like"/>
</dbReference>
<evidence type="ECO:0000313" key="7">
    <source>
        <dbReference type="EMBL" id="VWL85529.1"/>
    </source>
</evidence>
<evidence type="ECO:0000256" key="4">
    <source>
        <dbReference type="ARBA" id="ARBA00022960"/>
    </source>
</evidence>
<organism evidence="7 8">
    <name type="scientific">Oceanivirga miroungae</name>
    <dbReference type="NCBI Taxonomy" id="1130046"/>
    <lineage>
        <taxon>Bacteria</taxon>
        <taxon>Fusobacteriati</taxon>
        <taxon>Fusobacteriota</taxon>
        <taxon>Fusobacteriia</taxon>
        <taxon>Fusobacteriales</taxon>
        <taxon>Leptotrichiaceae</taxon>
        <taxon>Oceanivirga</taxon>
    </lineage>
</organism>
<sequence>MKVFSKFKKIKNSIFNGKKVRHIGIDLGTANTIIYIKEEGIKIDEPSYISRNNKTERVDKIGELAKKIAGKEPKYIDIIRPLKNGVISNYEATLNMLEGFFEEIRDDAITNDSVLVCIPSGVTQVERRSVFNVVLDAGAKEVNLVEEPIAAAIGSGIDIFEPKAHLVVNVGAGTTEISFISSGGDSNSKSIRIAGDHFDQDIVEYVKDEYGIIIGKKTAETLKIKSNLSETDDEKFEIRGIDTITYLPKSVEIKVDVVNKAIIYKINLIIDSIKQALEEIAPEISADIYETGIYLSGGGARIKLLKKRIEEAFNLNVTVVEEPRHAVIKGLSIILDDFNKYTNLIISDHTEY</sequence>
<gene>
    <name evidence="6" type="primary">mreB</name>
    <name evidence="7" type="ORF">OMES3154_00815</name>
</gene>